<protein>
    <submittedName>
        <fullName evidence="3">Amino acid racemase</fullName>
        <ecNumber evidence="3">5.1.1.-</ecNumber>
    </submittedName>
</protein>
<dbReference type="PANTHER" id="PTHR21198">
    <property type="entry name" value="GLUTAMATE RACEMASE"/>
    <property type="match status" value="1"/>
</dbReference>
<dbReference type="Gene3D" id="3.40.50.1860">
    <property type="match status" value="2"/>
</dbReference>
<proteinExistence type="inferred from homology"/>
<dbReference type="SUPFAM" id="SSF53681">
    <property type="entry name" value="Aspartate/glutamate racemase"/>
    <property type="match status" value="2"/>
</dbReference>
<dbReference type="InterPro" id="IPR001920">
    <property type="entry name" value="Asp/Glu_race"/>
</dbReference>
<dbReference type="PANTHER" id="PTHR21198:SF7">
    <property type="entry name" value="ASPARTATE-GLUTAMATE RACEMASE FAMILY"/>
    <property type="match status" value="1"/>
</dbReference>
<dbReference type="EMBL" id="CP127363">
    <property type="protein sequence ID" value="WIY47417.1"/>
    <property type="molecule type" value="Genomic_DNA"/>
</dbReference>
<dbReference type="InterPro" id="IPR015942">
    <property type="entry name" value="Asp/Glu/hydantoin_racemase"/>
</dbReference>
<sequence length="254" mass="26754">MTATANPSAAVVSAMTVGIVAGMGPAAGVDFARLFVRASEQWLRDHGQAVRDQAFPEHWIAQVPVADRTQALRDPAAPQPLEGLVSALERLAAVGARAAAMSCNTAHAWHAALQERVPGVELLHIARETAAELQRRGIRRAALLATQGTYGMGLYDEAFATHGVECVLPSAKAKELLMAGIYDGVKAGDMALARRRFAEAGQAVRAQHGDVPLVMACTEIPLALPDAPEAAGWTLVDPSEILAAALVRRAYGGR</sequence>
<organism evidence="3 4">
    <name type="scientific">Paracidovorax citrulli</name>
    <name type="common">Acidovorax citrulli</name>
    <dbReference type="NCBI Taxonomy" id="80869"/>
    <lineage>
        <taxon>Bacteria</taxon>
        <taxon>Pseudomonadati</taxon>
        <taxon>Pseudomonadota</taxon>
        <taxon>Betaproteobacteria</taxon>
        <taxon>Burkholderiales</taxon>
        <taxon>Comamonadaceae</taxon>
        <taxon>Paracidovorax</taxon>
    </lineage>
</organism>
<dbReference type="NCBIfam" id="TIGR00035">
    <property type="entry name" value="asp_race"/>
    <property type="match status" value="1"/>
</dbReference>
<gene>
    <name evidence="3" type="ORF">QRO08_16440</name>
</gene>
<evidence type="ECO:0000313" key="4">
    <source>
        <dbReference type="Proteomes" id="UP001242732"/>
    </source>
</evidence>
<dbReference type="InterPro" id="IPR004380">
    <property type="entry name" value="Asp_race"/>
</dbReference>
<dbReference type="Pfam" id="PF01177">
    <property type="entry name" value="Asp_Glu_race"/>
    <property type="match status" value="1"/>
</dbReference>
<name>A0ABY9AKQ2_PARCI</name>
<reference evidence="3 4" key="1">
    <citation type="submission" date="2023-06" db="EMBL/GenBank/DDBJ databases">
        <authorList>
            <person name="Ham H."/>
            <person name="Park D.S."/>
        </authorList>
    </citation>
    <scope>NUCLEOTIDE SEQUENCE [LARGE SCALE GENOMIC DNA]</scope>
    <source>
        <strain evidence="3 4">KACC 17005</strain>
    </source>
</reference>
<evidence type="ECO:0000256" key="1">
    <source>
        <dbReference type="ARBA" id="ARBA00007847"/>
    </source>
</evidence>
<dbReference type="RefSeq" id="WP_011794798.1">
    <property type="nucleotide sequence ID" value="NZ_CP023687.1"/>
</dbReference>
<accession>A0ABY9AKQ2</accession>
<comment type="similarity">
    <text evidence="1">Belongs to the aspartate/glutamate racemases family.</text>
</comment>
<dbReference type="GO" id="GO:0016853">
    <property type="term" value="F:isomerase activity"/>
    <property type="evidence" value="ECO:0007669"/>
    <property type="project" value="UniProtKB-KW"/>
</dbReference>
<dbReference type="Proteomes" id="UP001242732">
    <property type="component" value="Chromosome"/>
</dbReference>
<dbReference type="EC" id="5.1.1.-" evidence="3"/>
<keyword evidence="2 3" id="KW-0413">Isomerase</keyword>
<keyword evidence="4" id="KW-1185">Reference proteome</keyword>
<evidence type="ECO:0000256" key="2">
    <source>
        <dbReference type="ARBA" id="ARBA00023235"/>
    </source>
</evidence>
<evidence type="ECO:0000313" key="3">
    <source>
        <dbReference type="EMBL" id="WIY47417.1"/>
    </source>
</evidence>